<dbReference type="InterPro" id="IPR029063">
    <property type="entry name" value="SAM-dependent_MTases_sf"/>
</dbReference>
<dbReference type="PANTHER" id="PTHR13090">
    <property type="entry name" value="ARGININE-HYDROXYLASE NDUFAF5, MITOCHONDRIAL"/>
    <property type="match status" value="1"/>
</dbReference>
<evidence type="ECO:0000256" key="1">
    <source>
        <dbReference type="ARBA" id="ARBA00022603"/>
    </source>
</evidence>
<dbReference type="Pfam" id="PF13489">
    <property type="entry name" value="Methyltransf_23"/>
    <property type="match status" value="1"/>
</dbReference>
<dbReference type="CDD" id="cd02440">
    <property type="entry name" value="AdoMet_MTases"/>
    <property type="match status" value="1"/>
</dbReference>
<dbReference type="PANTHER" id="PTHR13090:SF1">
    <property type="entry name" value="ARGININE-HYDROXYLASE NDUFAF5, MITOCHONDRIAL"/>
    <property type="match status" value="1"/>
</dbReference>
<reference evidence="3" key="1">
    <citation type="submission" date="2022-12" db="EMBL/GenBank/DDBJ databases">
        <title>Genome assemblies of Blomia tropicalis.</title>
        <authorList>
            <person name="Cui Y."/>
        </authorList>
    </citation>
    <scope>NUCLEOTIDE SEQUENCE</scope>
    <source>
        <tissue evidence="3">Adult mites</tissue>
    </source>
</reference>
<dbReference type="SUPFAM" id="SSF53335">
    <property type="entry name" value="S-adenosyl-L-methionine-dependent methyltransferases"/>
    <property type="match status" value="1"/>
</dbReference>
<name>A0A9Q0M5A7_BLOTA</name>
<accession>A0A9Q0M5A7</accession>
<protein>
    <submittedName>
        <fullName evidence="3">Uncharacterized protein</fullName>
    </submittedName>
</protein>
<organism evidence="3 4">
    <name type="scientific">Blomia tropicalis</name>
    <name type="common">Mite</name>
    <dbReference type="NCBI Taxonomy" id="40697"/>
    <lineage>
        <taxon>Eukaryota</taxon>
        <taxon>Metazoa</taxon>
        <taxon>Ecdysozoa</taxon>
        <taxon>Arthropoda</taxon>
        <taxon>Chelicerata</taxon>
        <taxon>Arachnida</taxon>
        <taxon>Acari</taxon>
        <taxon>Acariformes</taxon>
        <taxon>Sarcoptiformes</taxon>
        <taxon>Astigmata</taxon>
        <taxon>Glycyphagoidea</taxon>
        <taxon>Echimyopodidae</taxon>
        <taxon>Blomia</taxon>
    </lineage>
</organism>
<dbReference type="GO" id="GO:0008168">
    <property type="term" value="F:methyltransferase activity"/>
    <property type="evidence" value="ECO:0007669"/>
    <property type="project" value="UniProtKB-KW"/>
</dbReference>
<dbReference type="Proteomes" id="UP001142055">
    <property type="component" value="Chromosome 3"/>
</dbReference>
<dbReference type="Gene3D" id="3.40.50.150">
    <property type="entry name" value="Vaccinia Virus protein VP39"/>
    <property type="match status" value="1"/>
</dbReference>
<evidence type="ECO:0000256" key="2">
    <source>
        <dbReference type="ARBA" id="ARBA00022679"/>
    </source>
</evidence>
<evidence type="ECO:0000313" key="3">
    <source>
        <dbReference type="EMBL" id="KAJ6218292.1"/>
    </source>
</evidence>
<dbReference type="EMBL" id="JAPWDV010000003">
    <property type="protein sequence ID" value="KAJ6218292.1"/>
    <property type="molecule type" value="Genomic_DNA"/>
</dbReference>
<evidence type="ECO:0000313" key="4">
    <source>
        <dbReference type="Proteomes" id="UP001142055"/>
    </source>
</evidence>
<dbReference type="GO" id="GO:0005739">
    <property type="term" value="C:mitochondrion"/>
    <property type="evidence" value="ECO:0007669"/>
    <property type="project" value="TreeGrafter"/>
</dbReference>
<dbReference type="AlphaFoldDB" id="A0A9Q0M5A7"/>
<dbReference type="GO" id="GO:0032259">
    <property type="term" value="P:methylation"/>
    <property type="evidence" value="ECO:0007669"/>
    <property type="project" value="UniProtKB-KW"/>
</dbReference>
<dbReference type="InterPro" id="IPR050602">
    <property type="entry name" value="Malonyl-ACP_OMT"/>
</dbReference>
<dbReference type="GO" id="GO:0032981">
    <property type="term" value="P:mitochondrial respiratory chain complex I assembly"/>
    <property type="evidence" value="ECO:0007669"/>
    <property type="project" value="TreeGrafter"/>
</dbReference>
<comment type="caution">
    <text evidence="3">The sequence shown here is derived from an EMBL/GenBank/DDBJ whole genome shotgun (WGS) entry which is preliminary data.</text>
</comment>
<keyword evidence="4" id="KW-1185">Reference proteome</keyword>
<keyword evidence="2" id="KW-0808">Transferase</keyword>
<keyword evidence="1" id="KW-0489">Methyltransferase</keyword>
<gene>
    <name evidence="3" type="ORF">RDWZM_009449</name>
</gene>
<dbReference type="OMA" id="YEVVYGH"/>
<proteinExistence type="predicted"/>
<sequence length="304" mass="33994">MSDLALSNPESHLYDYLKEEVSIRLTDRIFDIKRHFPTIVDLGCYKGQIADNLTDETVDRIICCSSSPNSLDKIEERRDLKIEKLLIDDEENFKLEANSVDLVISNLYLHWVNDLPKLFGNIISTLKEDGVFIGSMFGGQTLFELRCSLQMAEMEREGGFGLHVSPFITPQDIGGLLNRAGFTLLTIDADEIVVRYPSMFELMYDLKGMAENNALIRGRTHMNRDSLLAAAAIYNSIYGSDGSPKSEAVATNKPDGIPATFQIFYFIGWKPHPSQPKPLKPGSANFSLKDLAHLGKGNVNIKNE</sequence>